<accession>A0A1Y1QIQ9</accession>
<proteinExistence type="predicted"/>
<comment type="caution">
    <text evidence="2">The sequence shown here is derived from an EMBL/GenBank/DDBJ whole genome shotgun (WGS) entry which is preliminary data.</text>
</comment>
<keyword evidence="1" id="KW-0472">Membrane</keyword>
<sequence length="107" mass="11570">MTARISKCASANSCQKSLTFHFMQAARWVALLLLCSVGIGLTALEFYRHENISWVFLGVCVASGLMLFWLGQCLMQTECSTMKRAGSCAKAASLTTPASVGQTIVRS</sequence>
<reference evidence="2 3" key="1">
    <citation type="submission" date="2017-01" db="EMBL/GenBank/DDBJ databases">
        <title>Novel large sulfur bacteria in the metagenomes of groundwater-fed chemosynthetic microbial mats in the Lake Huron basin.</title>
        <authorList>
            <person name="Sharrar A.M."/>
            <person name="Flood B.E."/>
            <person name="Bailey J.V."/>
            <person name="Jones D.S."/>
            <person name="Biddanda B."/>
            <person name="Ruberg S.A."/>
            <person name="Marcus D.N."/>
            <person name="Dick G.J."/>
        </authorList>
    </citation>
    <scope>NUCLEOTIDE SEQUENCE [LARGE SCALE GENOMIC DNA]</scope>
    <source>
        <strain evidence="2">A8</strain>
    </source>
</reference>
<keyword evidence="1" id="KW-0812">Transmembrane</keyword>
<dbReference type="AlphaFoldDB" id="A0A1Y1QIQ9"/>
<organism evidence="2 3">
    <name type="scientific">Thiothrix lacustris</name>
    <dbReference type="NCBI Taxonomy" id="525917"/>
    <lineage>
        <taxon>Bacteria</taxon>
        <taxon>Pseudomonadati</taxon>
        <taxon>Pseudomonadota</taxon>
        <taxon>Gammaproteobacteria</taxon>
        <taxon>Thiotrichales</taxon>
        <taxon>Thiotrichaceae</taxon>
        <taxon>Thiothrix</taxon>
    </lineage>
</organism>
<protein>
    <submittedName>
        <fullName evidence="2">Uncharacterized protein</fullName>
    </submittedName>
</protein>
<evidence type="ECO:0000313" key="3">
    <source>
        <dbReference type="Proteomes" id="UP000192491"/>
    </source>
</evidence>
<evidence type="ECO:0000256" key="1">
    <source>
        <dbReference type="SAM" id="Phobius"/>
    </source>
</evidence>
<dbReference type="Proteomes" id="UP000192491">
    <property type="component" value="Unassembled WGS sequence"/>
</dbReference>
<dbReference type="EMBL" id="MTEJ01000236">
    <property type="protein sequence ID" value="OQX06619.1"/>
    <property type="molecule type" value="Genomic_DNA"/>
</dbReference>
<name>A0A1Y1QIQ9_9GAMM</name>
<gene>
    <name evidence="2" type="ORF">BWK73_30405</name>
</gene>
<evidence type="ECO:0000313" key="2">
    <source>
        <dbReference type="EMBL" id="OQX06619.1"/>
    </source>
</evidence>
<keyword evidence="1" id="KW-1133">Transmembrane helix</keyword>
<feature type="transmembrane region" description="Helical" evidence="1">
    <location>
        <begin position="52"/>
        <end position="74"/>
    </location>
</feature>
<feature type="transmembrane region" description="Helical" evidence="1">
    <location>
        <begin position="25"/>
        <end position="46"/>
    </location>
</feature>